<dbReference type="SUPFAM" id="SSF89095">
    <property type="entry name" value="GatB/YqeY motif"/>
    <property type="match status" value="1"/>
</dbReference>
<comment type="similarity">
    <text evidence="1">Belongs to the AIM41 family.</text>
</comment>
<keyword evidence="3" id="KW-1185">Reference proteome</keyword>
<dbReference type="AlphaFoldDB" id="A0A8X7T221"/>
<dbReference type="Gene3D" id="1.10.10.410">
    <property type="match status" value="1"/>
</dbReference>
<organism evidence="2 3">
    <name type="scientific">Tilletia walkeri</name>
    <dbReference type="NCBI Taxonomy" id="117179"/>
    <lineage>
        <taxon>Eukaryota</taxon>
        <taxon>Fungi</taxon>
        <taxon>Dikarya</taxon>
        <taxon>Basidiomycota</taxon>
        <taxon>Ustilaginomycotina</taxon>
        <taxon>Exobasidiomycetes</taxon>
        <taxon>Tilletiales</taxon>
        <taxon>Tilletiaceae</taxon>
        <taxon>Tilletia</taxon>
    </lineage>
</organism>
<dbReference type="Gene3D" id="1.10.1510.10">
    <property type="entry name" value="Uncharacterised protein YqeY/AIM41 PF09424, N-terminal domain"/>
    <property type="match status" value="1"/>
</dbReference>
<dbReference type="PANTHER" id="PTHR28055">
    <property type="entry name" value="ALTERED INHERITANCE OF MITOCHONDRIA PROTEIN 41, MITOCHONDRIAL"/>
    <property type="match status" value="1"/>
</dbReference>
<dbReference type="Pfam" id="PF09424">
    <property type="entry name" value="YqeY"/>
    <property type="match status" value="1"/>
</dbReference>
<dbReference type="Proteomes" id="UP000078113">
    <property type="component" value="Unassembled WGS sequence"/>
</dbReference>
<accession>A0A8X7T221</accession>
<reference evidence="2" key="1">
    <citation type="submission" date="2016-04" db="EMBL/GenBank/DDBJ databases">
        <authorList>
            <person name="Nguyen H.D."/>
            <person name="Samba Siva P."/>
            <person name="Cullis J."/>
            <person name="Levesque C.A."/>
            <person name="Hambleton S."/>
        </authorList>
    </citation>
    <scope>NUCLEOTIDE SEQUENCE</scope>
    <source>
        <strain evidence="2">DAOMC 236422</strain>
    </source>
</reference>
<name>A0A8X7T221_9BASI</name>
<keyword evidence="1" id="KW-0496">Mitochondrion</keyword>
<dbReference type="InterPro" id="IPR003789">
    <property type="entry name" value="Asn/Gln_tRNA_amidoTrase-B-like"/>
</dbReference>
<dbReference type="GO" id="GO:0005739">
    <property type="term" value="C:mitochondrion"/>
    <property type="evidence" value="ECO:0007669"/>
    <property type="project" value="UniProtKB-SubCell"/>
</dbReference>
<dbReference type="InterPro" id="IPR042184">
    <property type="entry name" value="YqeY/Aim41_N"/>
</dbReference>
<evidence type="ECO:0000256" key="1">
    <source>
        <dbReference type="RuleBase" id="RU365099"/>
    </source>
</evidence>
<proteinExistence type="inferred from homology"/>
<evidence type="ECO:0000313" key="2">
    <source>
        <dbReference type="EMBL" id="KAE8266052.1"/>
    </source>
</evidence>
<gene>
    <name evidence="1" type="primary">AIM41</name>
    <name evidence="2" type="ORF">A4X09_0g6296</name>
</gene>
<dbReference type="InterPro" id="IPR023168">
    <property type="entry name" value="GatB_Yqey_C_2"/>
</dbReference>
<reference evidence="2" key="2">
    <citation type="journal article" date="2019" name="IMA Fungus">
        <title>Genome sequencing and comparison of five Tilletia species to identify candidate genes for the detection of regulated species infecting wheat.</title>
        <authorList>
            <person name="Nguyen H.D.T."/>
            <person name="Sultana T."/>
            <person name="Kesanakurti P."/>
            <person name="Hambleton S."/>
        </authorList>
    </citation>
    <scope>NUCLEOTIDE SEQUENCE</scope>
    <source>
        <strain evidence="2">DAOMC 236422</strain>
    </source>
</reference>
<dbReference type="EMBL" id="LWDG02000390">
    <property type="protein sequence ID" value="KAE8266052.1"/>
    <property type="molecule type" value="Genomic_DNA"/>
</dbReference>
<evidence type="ECO:0000313" key="3">
    <source>
        <dbReference type="Proteomes" id="UP000078113"/>
    </source>
</evidence>
<dbReference type="InterPro" id="IPR019004">
    <property type="entry name" value="YqeY/Aim41"/>
</dbReference>
<dbReference type="GO" id="GO:0016884">
    <property type="term" value="F:carbon-nitrogen ligase activity, with glutamine as amido-N-donor"/>
    <property type="evidence" value="ECO:0007669"/>
    <property type="project" value="UniProtKB-UniRule"/>
</dbReference>
<dbReference type="PANTHER" id="PTHR28055:SF1">
    <property type="entry name" value="ALTERED INHERITANCE OF MITOCHONDRIA PROTEIN 41, MITOCHONDRIAL"/>
    <property type="match status" value="1"/>
</dbReference>
<comment type="caution">
    <text evidence="2">The sequence shown here is derived from an EMBL/GenBank/DDBJ whole genome shotgun (WGS) entry which is preliminary data.</text>
</comment>
<comment type="subcellular location">
    <subcellularLocation>
        <location evidence="1">Mitochondrion</location>
    </subcellularLocation>
</comment>
<sequence>MLASPSARMFGRSAAASSLAARTALPSIANVSFARRTFSASARTQNDDAALLDSIKSKLKDSMRAKDSTSSTVLRSVLSEYQYAQKQPNAASGSSTASLSTVLQKALAKRTEAAAQFRAATPSPREDLAEKEDAEAKIIKAFLPEPMTRDELDGVVRQVVESVRASAGGAGVEAKKLVGQVIKGVNAIVDKSRVTGGEISKAVNDILKS</sequence>
<protein>
    <recommendedName>
        <fullName evidence="1">Altered inheritance of mitochondria protein 41</fullName>
    </recommendedName>
</protein>